<dbReference type="SMART" id="SM00871">
    <property type="entry name" value="AraC_E_bind"/>
    <property type="match status" value="1"/>
</dbReference>
<dbReference type="InterPro" id="IPR018060">
    <property type="entry name" value="HTH_AraC"/>
</dbReference>
<dbReference type="GO" id="GO:0043565">
    <property type="term" value="F:sequence-specific DNA binding"/>
    <property type="evidence" value="ECO:0007669"/>
    <property type="project" value="InterPro"/>
</dbReference>
<proteinExistence type="predicted"/>
<dbReference type="InterPro" id="IPR011256">
    <property type="entry name" value="Reg_factor_effector_dom_sf"/>
</dbReference>
<protein>
    <submittedName>
        <fullName evidence="5">Transcriptional regulator, AraC family</fullName>
    </submittedName>
</protein>
<dbReference type="InterPro" id="IPR009057">
    <property type="entry name" value="Homeodomain-like_sf"/>
</dbReference>
<dbReference type="Proteomes" id="UP000198984">
    <property type="component" value="Unassembled WGS sequence"/>
</dbReference>
<keyword evidence="2" id="KW-0238">DNA-binding</keyword>
<dbReference type="EMBL" id="FOBB01000014">
    <property type="protein sequence ID" value="SEN87770.1"/>
    <property type="molecule type" value="Genomic_DNA"/>
</dbReference>
<dbReference type="Gene3D" id="3.20.80.10">
    <property type="entry name" value="Regulatory factor, effector binding domain"/>
    <property type="match status" value="1"/>
</dbReference>
<keyword evidence="1" id="KW-0805">Transcription regulation</keyword>
<dbReference type="Pfam" id="PF06445">
    <property type="entry name" value="GyrI-like"/>
    <property type="match status" value="1"/>
</dbReference>
<evidence type="ECO:0000256" key="3">
    <source>
        <dbReference type="ARBA" id="ARBA00023163"/>
    </source>
</evidence>
<keyword evidence="3" id="KW-0804">Transcription</keyword>
<dbReference type="Gene3D" id="1.10.10.60">
    <property type="entry name" value="Homeodomain-like"/>
    <property type="match status" value="2"/>
</dbReference>
<dbReference type="PROSITE" id="PS00041">
    <property type="entry name" value="HTH_ARAC_FAMILY_1"/>
    <property type="match status" value="1"/>
</dbReference>
<accession>A0A1H8K443</accession>
<reference evidence="5 6" key="1">
    <citation type="submission" date="2016-10" db="EMBL/GenBank/DDBJ databases">
        <authorList>
            <person name="de Groot N.N."/>
        </authorList>
    </citation>
    <scope>NUCLEOTIDE SEQUENCE [LARGE SCALE GENOMIC DNA]</scope>
    <source>
        <strain evidence="5 6">DSM 21039</strain>
    </source>
</reference>
<keyword evidence="6" id="KW-1185">Reference proteome</keyword>
<dbReference type="PROSITE" id="PS01124">
    <property type="entry name" value="HTH_ARAC_FAMILY_2"/>
    <property type="match status" value="1"/>
</dbReference>
<dbReference type="SUPFAM" id="SSF46689">
    <property type="entry name" value="Homeodomain-like"/>
    <property type="match status" value="2"/>
</dbReference>
<gene>
    <name evidence="5" type="ORF">SAMN04488505_11422</name>
</gene>
<dbReference type="Pfam" id="PF12833">
    <property type="entry name" value="HTH_18"/>
    <property type="match status" value="1"/>
</dbReference>
<dbReference type="PANTHER" id="PTHR40055">
    <property type="entry name" value="TRANSCRIPTIONAL REGULATOR YGIV-RELATED"/>
    <property type="match status" value="1"/>
</dbReference>
<evidence type="ECO:0000256" key="2">
    <source>
        <dbReference type="ARBA" id="ARBA00023125"/>
    </source>
</evidence>
<feature type="domain" description="HTH araC/xylS-type" evidence="4">
    <location>
        <begin position="42"/>
        <end position="139"/>
    </location>
</feature>
<evidence type="ECO:0000313" key="5">
    <source>
        <dbReference type="EMBL" id="SEN87770.1"/>
    </source>
</evidence>
<evidence type="ECO:0000259" key="4">
    <source>
        <dbReference type="PROSITE" id="PS01124"/>
    </source>
</evidence>
<dbReference type="InterPro" id="IPR050908">
    <property type="entry name" value="SmbC-like"/>
</dbReference>
<organism evidence="5 6">
    <name type="scientific">Chitinophaga rupis</name>
    <dbReference type="NCBI Taxonomy" id="573321"/>
    <lineage>
        <taxon>Bacteria</taxon>
        <taxon>Pseudomonadati</taxon>
        <taxon>Bacteroidota</taxon>
        <taxon>Chitinophagia</taxon>
        <taxon>Chitinophagales</taxon>
        <taxon>Chitinophagaceae</taxon>
        <taxon>Chitinophaga</taxon>
    </lineage>
</organism>
<dbReference type="InterPro" id="IPR010499">
    <property type="entry name" value="AraC_E-bd"/>
</dbReference>
<evidence type="ECO:0000313" key="6">
    <source>
        <dbReference type="Proteomes" id="UP000198984"/>
    </source>
</evidence>
<dbReference type="InterPro" id="IPR029442">
    <property type="entry name" value="GyrI-like"/>
</dbReference>
<dbReference type="InterPro" id="IPR018062">
    <property type="entry name" value="HTH_AraC-typ_CS"/>
</dbReference>
<dbReference type="GO" id="GO:0003700">
    <property type="term" value="F:DNA-binding transcription factor activity"/>
    <property type="evidence" value="ECO:0007669"/>
    <property type="project" value="InterPro"/>
</dbReference>
<sequence length="315" mass="36045">MRIAEVSKIALLQSMVLLSWQYERPGSSNRPDTTMDYRNRINQAMRYMRAHSDQQLCIAAIAAQAHFSPFHFHRIFSAFTGETVGEYITRIRMAKAAKLLEDGCSVADAGAAVGYQTTSAFIKVFRKAFGMLPARRPGREKLRYPPGPAKTKRPAGTLQAAIRELPDLPLLYLSKKGVENEFFNAGATFDLLYDYLNQHELSSHVQLRLGVLRDMELLDTAQWRFDACIVLPEALEHVPVKPMERCLISAGKWAVFLHKGPYDTLWQTWSQAYRTWLPYSNMQLREVPPFEVYLNSRKNTPPEELLTEIHLPVRE</sequence>
<dbReference type="SUPFAM" id="SSF55136">
    <property type="entry name" value="Probable bacterial effector-binding domain"/>
    <property type="match status" value="1"/>
</dbReference>
<name>A0A1H8K443_9BACT</name>
<dbReference type="AlphaFoldDB" id="A0A1H8K443"/>
<dbReference type="SMART" id="SM00342">
    <property type="entry name" value="HTH_ARAC"/>
    <property type="match status" value="1"/>
</dbReference>
<dbReference type="STRING" id="573321.SAMN04488505_11422"/>
<dbReference type="PANTHER" id="PTHR40055:SF1">
    <property type="entry name" value="TRANSCRIPTIONAL REGULATOR YGIV-RELATED"/>
    <property type="match status" value="1"/>
</dbReference>
<evidence type="ECO:0000256" key="1">
    <source>
        <dbReference type="ARBA" id="ARBA00023015"/>
    </source>
</evidence>